<keyword evidence="3" id="KW-1185">Reference proteome</keyword>
<reference evidence="2 3" key="1">
    <citation type="submission" date="2019-12" db="EMBL/GenBank/DDBJ databases">
        <title>Snethiella sp. nov. sp. isolated from sea sand.</title>
        <authorList>
            <person name="Kim J."/>
            <person name="Jeong S.E."/>
            <person name="Jung H.S."/>
            <person name="Jeon C.O."/>
        </authorList>
    </citation>
    <scope>NUCLEOTIDE SEQUENCE [LARGE SCALE GENOMIC DNA]</scope>
    <source>
        <strain evidence="2 3">DP05</strain>
    </source>
</reference>
<feature type="region of interest" description="Disordered" evidence="1">
    <location>
        <begin position="49"/>
        <end position="68"/>
    </location>
</feature>
<evidence type="ECO:0000313" key="3">
    <source>
        <dbReference type="Proteomes" id="UP000476030"/>
    </source>
</evidence>
<evidence type="ECO:0000256" key="1">
    <source>
        <dbReference type="SAM" id="MobiDB-lite"/>
    </source>
</evidence>
<dbReference type="Proteomes" id="UP000476030">
    <property type="component" value="Unassembled WGS sequence"/>
</dbReference>
<dbReference type="InterPro" id="IPR009562">
    <property type="entry name" value="DUF1178"/>
</dbReference>
<dbReference type="Pfam" id="PF06676">
    <property type="entry name" value="DUF1178"/>
    <property type="match status" value="1"/>
</dbReference>
<sequence>MIKYGLKCENAHVFEAWFKNSATYDEQASVGDVVCVVCGSTSVEKAPMAPAVPRKGRNTAPRRDEIANKEAENAAAAMIALREIRKTVEENCDYVGPRFAEEARKIHYGEIERRGIYGEATPEESNELREEGVDIAEVPWLPTTDA</sequence>
<name>A0A6L8W225_9PROT</name>
<dbReference type="EMBL" id="WTUW01000001">
    <property type="protein sequence ID" value="MZR29025.1"/>
    <property type="molecule type" value="Genomic_DNA"/>
</dbReference>
<protein>
    <submittedName>
        <fullName evidence="2">DUF1178 family protein</fullName>
    </submittedName>
</protein>
<dbReference type="RefSeq" id="WP_161313519.1">
    <property type="nucleotide sequence ID" value="NZ_WTUW01000001.1"/>
</dbReference>
<accession>A0A6L8W225</accession>
<comment type="caution">
    <text evidence="2">The sequence shown here is derived from an EMBL/GenBank/DDBJ whole genome shotgun (WGS) entry which is preliminary data.</text>
</comment>
<feature type="region of interest" description="Disordered" evidence="1">
    <location>
        <begin position="117"/>
        <end position="146"/>
    </location>
</feature>
<gene>
    <name evidence="2" type="ORF">GQE98_00105</name>
</gene>
<evidence type="ECO:0000313" key="2">
    <source>
        <dbReference type="EMBL" id="MZR29025.1"/>
    </source>
</evidence>
<proteinExistence type="predicted"/>
<dbReference type="AlphaFoldDB" id="A0A6L8W225"/>
<organism evidence="2 3">
    <name type="scientific">Sneathiella litorea</name>
    <dbReference type="NCBI Taxonomy" id="2606216"/>
    <lineage>
        <taxon>Bacteria</taxon>
        <taxon>Pseudomonadati</taxon>
        <taxon>Pseudomonadota</taxon>
        <taxon>Alphaproteobacteria</taxon>
        <taxon>Sneathiellales</taxon>
        <taxon>Sneathiellaceae</taxon>
        <taxon>Sneathiella</taxon>
    </lineage>
</organism>
<dbReference type="PIRSF" id="PIRSF032131">
    <property type="entry name" value="UCP032131"/>
    <property type="match status" value="1"/>
</dbReference>